<dbReference type="Proteomes" id="UP000295604">
    <property type="component" value="Unassembled WGS sequence"/>
</dbReference>
<evidence type="ECO:0000259" key="3">
    <source>
        <dbReference type="PROSITE" id="PS50213"/>
    </source>
</evidence>
<dbReference type="InterPro" id="IPR021840">
    <property type="entry name" value="DUF3433"/>
</dbReference>
<feature type="compositionally biased region" description="Basic and acidic residues" evidence="1">
    <location>
        <begin position="521"/>
        <end position="531"/>
    </location>
</feature>
<feature type="transmembrane region" description="Helical" evidence="2">
    <location>
        <begin position="1071"/>
        <end position="1091"/>
    </location>
</feature>
<feature type="transmembrane region" description="Helical" evidence="2">
    <location>
        <begin position="1225"/>
        <end position="1247"/>
    </location>
</feature>
<feature type="transmembrane region" description="Helical" evidence="2">
    <location>
        <begin position="925"/>
        <end position="948"/>
    </location>
</feature>
<protein>
    <submittedName>
        <fullName evidence="4">Aurofusarin biosynthesis cluster protein S</fullName>
    </submittedName>
</protein>
<feature type="region of interest" description="Disordered" evidence="1">
    <location>
        <begin position="719"/>
        <end position="741"/>
    </location>
</feature>
<dbReference type="EMBL" id="QAPF01000718">
    <property type="protein sequence ID" value="TEA10053.1"/>
    <property type="molecule type" value="Genomic_DNA"/>
</dbReference>
<evidence type="ECO:0000256" key="2">
    <source>
        <dbReference type="SAM" id="Phobius"/>
    </source>
</evidence>
<reference evidence="4 5" key="1">
    <citation type="submission" date="2018-11" db="EMBL/GenBank/DDBJ databases">
        <title>Genome sequence and assembly of Colletotrichum sidae.</title>
        <authorList>
            <person name="Gan P."/>
            <person name="Shirasu K."/>
        </authorList>
    </citation>
    <scope>NUCLEOTIDE SEQUENCE [LARGE SCALE GENOMIC DNA]</scope>
    <source>
        <strain evidence="4 5">CBS 518.97</strain>
    </source>
</reference>
<feature type="region of interest" description="Disordered" evidence="1">
    <location>
        <begin position="500"/>
        <end position="545"/>
    </location>
</feature>
<keyword evidence="2" id="KW-0472">Membrane</keyword>
<dbReference type="InterPro" id="IPR036378">
    <property type="entry name" value="FAS1_dom_sf"/>
</dbReference>
<dbReference type="SUPFAM" id="SSF82153">
    <property type="entry name" value="FAS1 domain"/>
    <property type="match status" value="2"/>
</dbReference>
<dbReference type="Gene3D" id="2.30.180.10">
    <property type="entry name" value="FAS1 domain"/>
    <property type="match status" value="2"/>
</dbReference>
<feature type="transmembrane region" description="Helical" evidence="2">
    <location>
        <begin position="781"/>
        <end position="804"/>
    </location>
</feature>
<keyword evidence="5" id="KW-1185">Reference proteome</keyword>
<feature type="compositionally biased region" description="Polar residues" evidence="1">
    <location>
        <begin position="532"/>
        <end position="545"/>
    </location>
</feature>
<keyword evidence="2" id="KW-0812">Transmembrane</keyword>
<dbReference type="Pfam" id="PF02469">
    <property type="entry name" value="Fasciclin"/>
    <property type="match status" value="2"/>
</dbReference>
<feature type="domain" description="FAS1" evidence="3">
    <location>
        <begin position="144"/>
        <end position="281"/>
    </location>
</feature>
<evidence type="ECO:0000256" key="1">
    <source>
        <dbReference type="SAM" id="MobiDB-lite"/>
    </source>
</evidence>
<name>A0A4V3I1J2_9PEZI</name>
<dbReference type="PROSITE" id="PS50213">
    <property type="entry name" value="FAS1"/>
    <property type="match status" value="2"/>
</dbReference>
<dbReference type="PANTHER" id="PTHR37544:SF1">
    <property type="entry name" value="PHOSPHORIBOSYLAMINOIMIDAZOLE-SUCCINOCARBOXAMIDE SYNTHASE"/>
    <property type="match status" value="1"/>
</dbReference>
<organism evidence="4 5">
    <name type="scientific">Colletotrichum sidae</name>
    <dbReference type="NCBI Taxonomy" id="1347389"/>
    <lineage>
        <taxon>Eukaryota</taxon>
        <taxon>Fungi</taxon>
        <taxon>Dikarya</taxon>
        <taxon>Ascomycota</taxon>
        <taxon>Pezizomycotina</taxon>
        <taxon>Sordariomycetes</taxon>
        <taxon>Hypocreomycetidae</taxon>
        <taxon>Glomerellales</taxon>
        <taxon>Glomerellaceae</taxon>
        <taxon>Colletotrichum</taxon>
        <taxon>Colletotrichum orbiculare species complex</taxon>
    </lineage>
</organism>
<feature type="transmembrane region" description="Helical" evidence="2">
    <location>
        <begin position="824"/>
        <end position="856"/>
    </location>
</feature>
<dbReference type="InterPro" id="IPR000782">
    <property type="entry name" value="FAS1_domain"/>
</dbReference>
<feature type="domain" description="FAS1" evidence="3">
    <location>
        <begin position="287"/>
        <end position="462"/>
    </location>
</feature>
<gene>
    <name evidence="4" type="primary">aurS-0</name>
    <name evidence="4" type="ORF">C8034_v010956</name>
</gene>
<dbReference type="Pfam" id="PF11915">
    <property type="entry name" value="DUF3433"/>
    <property type="match status" value="2"/>
</dbReference>
<comment type="caution">
    <text evidence="4">The sequence shown here is derived from an EMBL/GenBank/DDBJ whole genome shotgun (WGS) entry which is preliminary data.</text>
</comment>
<feature type="transmembrane region" description="Helical" evidence="2">
    <location>
        <begin position="1187"/>
        <end position="1213"/>
    </location>
</feature>
<dbReference type="PANTHER" id="PTHR37544">
    <property type="entry name" value="SPRAY-RELATED"/>
    <property type="match status" value="1"/>
</dbReference>
<sequence length="1346" mass="149431">MGRRVNICFDTSSSLRRTLSSRLITRVRSDLAPSNLELDSEVMRPDTLLPLAAVAASAVAGHEQQEATQRSSTQWVALSTNTRPVSSSNGVIDSIGDIISQAASAVTDTARRFTWSGTAAAIDQNENEKDSPAHSRRSWTNIGPQSVYSIIHTSKEGHRFADLLGRHPTLLDRLDGRDGEFTVFVPTDDAIDKLHHLDRSDERLWREILEYHVLEGRYDVEALLASGTVPTLLREDGMGTRSQRLRTERDGKEIGVNFYGRLVAMNSKGANGIVYLIDNVLVPPPRHDKLIEMLPKRLSVFSAAMAVTGVGEDLHARNRRGVTVFAPSDDAWDALGDEVKNFLLSDEGTGYLRVLMRYHVVVDEVIYTDSIVDDKVGKGLRGFPTLLAGAEVFSNATVTTLDNSDSATINAKKISANNTIFDFPVHHAGQIYLDQNLVDRVETYSSQYPSNQPITVNIDDFLLPKGLETSDPIMEATLLGALPTGFWLGCGQYTPHYWSARTPSQQPSTPHAIHTSPATTGHEEDGIEEHSSSPQETCVAPSHQNFSRPEQTFAAPVIVPGTMFSQQDPYASPPANRYNESQQAVDEVANRARSRGFRDELTMAANRSVTPGVDDTPHIQYALLALTNDHGSSSFPPPTTVSSPAQDDSNGYYRAAGYLPDNLQQQHQSPQISGDPEAGFSPMVAPPVSAYTRDSMFRPQSHGGERPSMSLGTRIMSPPQTADSAYRQSHDQREPFSEPVPKWLPVSEKESVFPGMTKLDTIDEDRDVFPRLNHIPTVLRLPSMIALATLCILMIAALMLSAIYSPIQPGLLTYGETIYSAKYFLFRILPQILAVVIFVYVQCVAAATLRILPFVAMTEDEPMKRRNAIFQNIYAKNFLLPQLAEPIPVKIALAIFWLSAFTIPLASASFTVVHKEVWYWTAVQGVIWTLVALYFLVIIAIVLLVLFWRNRITGLMWDPRSIADFSLMISNCNARDSYRGSEVAESRKHLRRILRNRIVDRLGYWMTDNNREAPWYGIGTEHSQGHTPSDLHYDTKHESDRRSITSNLIVAGHDDYIRKFYLPWTLRTGQAIFFVVAATVLLAALLVVSFLNRTSLVLGFDPRLPAAPGPGAFSPANFLYSFIPSFIGLVLYLAFLSIEQDIRILQPWADLGAQDGSPASRSVLADYAACVPFQATLHAVRNHHWRVAALSLLSILLAFLPALAGGLFMALTAVPEGGVRMFPNVPVFGVILALLIFYLFALVSLLFGRNQYRLPHAVTCPAEIFSFLANEDNAQDPVFRSPSAPRTKEELSYRLGAGPATAQSTWMFGYWPGRDERRLGVRRQKRYTERKSFHERNPSHRSLLAV</sequence>
<evidence type="ECO:0000313" key="5">
    <source>
        <dbReference type="Proteomes" id="UP000295604"/>
    </source>
</evidence>
<evidence type="ECO:0000313" key="4">
    <source>
        <dbReference type="EMBL" id="TEA10053.1"/>
    </source>
</evidence>
<dbReference type="SMART" id="SM00554">
    <property type="entry name" value="FAS1"/>
    <property type="match status" value="2"/>
</dbReference>
<keyword evidence="2" id="KW-1133">Transmembrane helix</keyword>
<accession>A0A4V3I1J2</accession>
<proteinExistence type="predicted"/>
<feature type="transmembrane region" description="Helical" evidence="2">
    <location>
        <begin position="1118"/>
        <end position="1138"/>
    </location>
</feature>